<proteinExistence type="predicted"/>
<dbReference type="PANTHER" id="PTHR45663">
    <property type="entry name" value="GEO12009P1"/>
    <property type="match status" value="1"/>
</dbReference>
<dbReference type="GO" id="GO:0005829">
    <property type="term" value="C:cytosol"/>
    <property type="evidence" value="ECO:0007669"/>
    <property type="project" value="TreeGrafter"/>
</dbReference>
<dbReference type="PRINTS" id="PR00421">
    <property type="entry name" value="THIOREDOXIN"/>
</dbReference>
<dbReference type="PANTHER" id="PTHR45663:SF11">
    <property type="entry name" value="GEO12009P1"/>
    <property type="match status" value="1"/>
</dbReference>
<comment type="caution">
    <text evidence="2">The sequence shown here is derived from an EMBL/GenBank/DDBJ whole genome shotgun (WGS) entry which is preliminary data.</text>
</comment>
<dbReference type="Gene3D" id="3.40.30.10">
    <property type="entry name" value="Glutaredoxin"/>
    <property type="match status" value="1"/>
</dbReference>
<name>A0A937XG42_UNCW3</name>
<dbReference type="CDD" id="cd02947">
    <property type="entry name" value="TRX_family"/>
    <property type="match status" value="1"/>
</dbReference>
<dbReference type="Pfam" id="PF00085">
    <property type="entry name" value="Thioredoxin"/>
    <property type="match status" value="1"/>
</dbReference>
<dbReference type="SUPFAM" id="SSF52833">
    <property type="entry name" value="Thioredoxin-like"/>
    <property type="match status" value="1"/>
</dbReference>
<gene>
    <name evidence="2" type="ORF">FJY68_07990</name>
</gene>
<dbReference type="Proteomes" id="UP000779900">
    <property type="component" value="Unassembled WGS sequence"/>
</dbReference>
<evidence type="ECO:0000313" key="3">
    <source>
        <dbReference type="Proteomes" id="UP000779900"/>
    </source>
</evidence>
<dbReference type="InterPro" id="IPR036249">
    <property type="entry name" value="Thioredoxin-like_sf"/>
</dbReference>
<organism evidence="2 3">
    <name type="scientific">candidate division WOR-3 bacterium</name>
    <dbReference type="NCBI Taxonomy" id="2052148"/>
    <lineage>
        <taxon>Bacteria</taxon>
        <taxon>Bacteria division WOR-3</taxon>
    </lineage>
</organism>
<dbReference type="PROSITE" id="PS51352">
    <property type="entry name" value="THIOREDOXIN_2"/>
    <property type="match status" value="1"/>
</dbReference>
<protein>
    <submittedName>
        <fullName evidence="2">Thioredoxin family protein</fullName>
    </submittedName>
</protein>
<sequence length="130" mass="14331">MRNLTITFVLALLVVAGCGSKAEKVPAAPPQPKAEAATDLPKLWDFWATWCPPCKQLKPIIEALETEYAGKIEIKSIDSDENKELAKKFNVQAIPTLVFLDAKGNELSRIVGLVPRDTIVGRFKTHGFIQ</sequence>
<dbReference type="AlphaFoldDB" id="A0A937XG42"/>
<dbReference type="InterPro" id="IPR013766">
    <property type="entry name" value="Thioredoxin_domain"/>
</dbReference>
<accession>A0A937XG42</accession>
<evidence type="ECO:0000313" key="2">
    <source>
        <dbReference type="EMBL" id="MBM3331774.1"/>
    </source>
</evidence>
<reference evidence="2" key="1">
    <citation type="submission" date="2019-03" db="EMBL/GenBank/DDBJ databases">
        <title>Lake Tanganyika Metagenome-Assembled Genomes (MAGs).</title>
        <authorList>
            <person name="Tran P."/>
        </authorList>
    </citation>
    <scope>NUCLEOTIDE SEQUENCE</scope>
    <source>
        <strain evidence="2">K_DeepCast_150m_m2_040</strain>
    </source>
</reference>
<dbReference type="PROSITE" id="PS51257">
    <property type="entry name" value="PROKAR_LIPOPROTEIN"/>
    <property type="match status" value="1"/>
</dbReference>
<dbReference type="EMBL" id="VGIR01000043">
    <property type="protein sequence ID" value="MBM3331774.1"/>
    <property type="molecule type" value="Genomic_DNA"/>
</dbReference>
<dbReference type="GO" id="GO:0045454">
    <property type="term" value="P:cell redox homeostasis"/>
    <property type="evidence" value="ECO:0007669"/>
    <property type="project" value="TreeGrafter"/>
</dbReference>
<dbReference type="GO" id="GO:0015035">
    <property type="term" value="F:protein-disulfide reductase activity"/>
    <property type="evidence" value="ECO:0007669"/>
    <property type="project" value="TreeGrafter"/>
</dbReference>
<evidence type="ECO:0000259" key="1">
    <source>
        <dbReference type="PROSITE" id="PS51352"/>
    </source>
</evidence>
<feature type="domain" description="Thioredoxin" evidence="1">
    <location>
        <begin position="16"/>
        <end position="128"/>
    </location>
</feature>